<proteinExistence type="predicted"/>
<protein>
    <recommendedName>
        <fullName evidence="2">Tip attachment protein J HDII-ins2 domain-containing protein</fullName>
    </recommendedName>
</protein>
<dbReference type="EMBL" id="LR588407">
    <property type="protein sequence ID" value="VTO10703.1"/>
    <property type="molecule type" value="Genomic_DNA"/>
</dbReference>
<organism evidence="3 4">
    <name type="scientific">Brevundimonas vancanneytii</name>
    <dbReference type="NCBI Taxonomy" id="1325724"/>
    <lineage>
        <taxon>Bacteria</taxon>
        <taxon>Pseudomonadati</taxon>
        <taxon>Pseudomonadota</taxon>
        <taxon>Alphaproteobacteria</taxon>
        <taxon>Caulobacterales</taxon>
        <taxon>Caulobacteraceae</taxon>
        <taxon>Brevundimonas</taxon>
    </lineage>
</organism>
<dbReference type="RefSeq" id="WP_138140648.1">
    <property type="nucleotide sequence ID" value="NZ_LR588407.1"/>
</dbReference>
<evidence type="ECO:0000313" key="3">
    <source>
        <dbReference type="EMBL" id="VTO10703.1"/>
    </source>
</evidence>
<dbReference type="CDD" id="cd00063">
    <property type="entry name" value="FN3"/>
    <property type="match status" value="1"/>
</dbReference>
<dbReference type="InterPro" id="IPR055385">
    <property type="entry name" value="GpJ_HDII-ins2"/>
</dbReference>
<dbReference type="InterPro" id="IPR003961">
    <property type="entry name" value="FN3_dom"/>
</dbReference>
<dbReference type="Pfam" id="PF24801">
    <property type="entry name" value="FNIII-A_GpJ"/>
    <property type="match status" value="1"/>
</dbReference>
<feature type="domain" description="Tip attachment protein J HDII-ins2" evidence="2">
    <location>
        <begin position="268"/>
        <end position="383"/>
    </location>
</feature>
<name>A0A4P1JTQ2_9CAUL</name>
<gene>
    <name evidence="3" type="ORF">NCTC9239_00115</name>
</gene>
<feature type="transmembrane region" description="Helical" evidence="1">
    <location>
        <begin position="125"/>
        <end position="146"/>
    </location>
</feature>
<reference evidence="3 4" key="1">
    <citation type="submission" date="2019-04" db="EMBL/GenBank/DDBJ databases">
        <authorList>
            <consortium name="Pathogen Informatics"/>
        </authorList>
    </citation>
    <scope>NUCLEOTIDE SEQUENCE [LARGE SCALE GENOMIC DNA]</scope>
    <source>
        <strain evidence="3 4">NCTC9239</strain>
    </source>
</reference>
<accession>A0A4P1JTQ2</accession>
<dbReference type="Proteomes" id="UP000309952">
    <property type="component" value="Chromosome"/>
</dbReference>
<keyword evidence="1" id="KW-0812">Transmembrane</keyword>
<keyword evidence="1" id="KW-0472">Membrane</keyword>
<evidence type="ECO:0000259" key="2">
    <source>
        <dbReference type="Pfam" id="PF24801"/>
    </source>
</evidence>
<keyword evidence="1" id="KW-1133">Transmembrane helix</keyword>
<evidence type="ECO:0000256" key="1">
    <source>
        <dbReference type="SAM" id="Phobius"/>
    </source>
</evidence>
<dbReference type="KEGG" id="bvy:NCTC9239_00115"/>
<sequence>MADGSLPIVVTPEAFGRGSFDLAVIEGLTVRGALVEAVKAGLPVNLLDRTEIYIDGARLPREVALDRVLKSGELVHFVVEPLGGGGGGGKDIGQILVSLAVLAVSSWIGGMALFASNQAMLVAKLIARTALQVGVLVGGAALVSSMGQRDTPARANDRYALQSASNQYRQWGTMPLALGEVVAAPDLAVKTFTQSEGDDVWLYGILGVHYGPCEVSEVKIGDTLVSTMGPGDFRMVQHLEPGPRAFQLYPNDVDQLDLQEELQATPGSATPLVRAASSDGSRFGFDFFLPAGLHFQKDDGRLIDATVSVAVRYRPIDMTGAATGPWQNGPTMSRRARSKDPMRITHWVSLPHGRYEFELTRSRPDDDNAKRQDRILLSAIKAVAFRKPVTDETLSLIEFAVRASAINQGGLAPITCRIKPKCPIWTGSSWGPAVATSNPAALARWLLTGPAPAKPLLPAQADLRLRAWSGLCEQYDWKCHVYLTETKTQAEVLQILERAGRAWLFWDGVQVAASPWVEKPAPRQLFTGANLRDHRWEIAYPDPVHALRVEFLNLEKGGEADELFVYADGYGEIADPANGIKAATLVEALRLDGQATPNRAFRDGRWALGSLKLQRRVDTWTADIEHLVSQYGDRVRLAWRRPVNGAEARVRCRRWTADGSAVIGLRLTQPVRMEAGQEYAADLRTKDGLHVSVPVETVVGETREIRFTNARSPALCPQADDLIAFGVSERVSEDVEIVGIEPGENLTAVITGVRYVAPLLMAGETGPIPSLPSRLSGDRNANPPRPTLLGVQEDAHGVRVSFSVPAWRGSPINGFTVRWRGVSVAGETAGWAPLPPLDGTARELMAPPLREAPIEGVEATKVEFEITATTVDGRASKPLQVTVVKPVPAKPKAAVWTVEEKGPGADGVSQPILVVRGEVNDPAVAAVRIAWGLTDNGPWTDAYQGAPLTKALEIGNLTPGVDHYVAVTHLSAQGVPSQFLVIGPRVPAPLLAGGLAPESPIWGQLNDLTKQALRSAIEAAQALLDEEQRRQIEVNDILDRLGLGFLLDPVTRTALIKSETVVEGVGPGGLPETLVQMSARLVAADAANTANTAQALITAEAKINALRSESYAAFATYNAMGDAIAANALVIRGQVTAEIASATANLVSSTQMGTAISNSEVSLRNWTNGRISESVTGLASTAYVAGSLATAKGQWEAYADDAAARSIVGLDSVAAREAALGAAVLSLQSWSDGRFASGAALLAVQSTANNASSTAALALSAANGNEAYAALTAESGGRLTSMRIDGVTRAIDFLAETFNVTAEGGNGISYSAASKVFKIFGDGQKTLMKASGGVRFWSGPTSVPDGSETAENGVIALGPGVPGGGQFNGLTLSRPFDTGVGSDTAIVIQPDTWTVIAETSLHYMREGVFMTAASIEALVSSSTADGSVSWVVESVNASGGDPVIVAQGGFLLPANIIPWTTGRSAYLPGLGRRTGERRLRLSIAWSNPPVTGVTIRKARLWGLYAAELTSWPN</sequence>
<evidence type="ECO:0000313" key="4">
    <source>
        <dbReference type="Proteomes" id="UP000309952"/>
    </source>
</evidence>
<keyword evidence="4" id="KW-1185">Reference proteome</keyword>
<feature type="transmembrane region" description="Helical" evidence="1">
    <location>
        <begin position="92"/>
        <end position="113"/>
    </location>
</feature>